<sequence>MAFQTKDNSTIAEELAHLEKMRAASVTVCNDLSRTPDARFYHEGKKDALDSAISSLIRLQSIIGKGGVRQ</sequence>
<reference evidence="1 2" key="1">
    <citation type="submission" date="2018-06" db="EMBL/GenBank/DDBJ databases">
        <title>Genomic Encyclopedia of Type Strains, Phase IV (KMG-IV): sequencing the most valuable type-strain genomes for metagenomic binning, comparative biology and taxonomic classification.</title>
        <authorList>
            <person name="Goeker M."/>
        </authorList>
    </citation>
    <scope>NUCLEOTIDE SEQUENCE [LARGE SCALE GENOMIC DNA]</scope>
    <source>
        <strain evidence="1 2">DSM 25532</strain>
    </source>
</reference>
<evidence type="ECO:0000313" key="1">
    <source>
        <dbReference type="EMBL" id="RBP46394.1"/>
    </source>
</evidence>
<evidence type="ECO:0000313" key="2">
    <source>
        <dbReference type="Proteomes" id="UP000253426"/>
    </source>
</evidence>
<dbReference type="AlphaFoldDB" id="A0A366HU01"/>
<accession>A0A366HU01</accession>
<protein>
    <submittedName>
        <fullName evidence="1">Uncharacterized protein</fullName>
    </submittedName>
</protein>
<dbReference type="EMBL" id="QNRR01000002">
    <property type="protein sequence ID" value="RBP46394.1"/>
    <property type="molecule type" value="Genomic_DNA"/>
</dbReference>
<keyword evidence="2" id="KW-1185">Reference proteome</keyword>
<dbReference type="Proteomes" id="UP000253426">
    <property type="component" value="Unassembled WGS sequence"/>
</dbReference>
<organism evidence="1 2">
    <name type="scientific">Roseimicrobium gellanilyticum</name>
    <dbReference type="NCBI Taxonomy" id="748857"/>
    <lineage>
        <taxon>Bacteria</taxon>
        <taxon>Pseudomonadati</taxon>
        <taxon>Verrucomicrobiota</taxon>
        <taxon>Verrucomicrobiia</taxon>
        <taxon>Verrucomicrobiales</taxon>
        <taxon>Verrucomicrobiaceae</taxon>
        <taxon>Roseimicrobium</taxon>
    </lineage>
</organism>
<proteinExistence type="predicted"/>
<name>A0A366HU01_9BACT</name>
<gene>
    <name evidence="1" type="ORF">DES53_102785</name>
</gene>
<dbReference type="RefSeq" id="WP_113957908.1">
    <property type="nucleotide sequence ID" value="NZ_QNRR01000002.1"/>
</dbReference>
<comment type="caution">
    <text evidence="1">The sequence shown here is derived from an EMBL/GenBank/DDBJ whole genome shotgun (WGS) entry which is preliminary data.</text>
</comment>